<reference evidence="1 3" key="1">
    <citation type="submission" date="2019-11" db="EMBL/GenBank/DDBJ databases">
        <title>Eggerthellaceae novel genus isolated from the rectal contents of marmort.</title>
        <authorList>
            <person name="Zhang G."/>
        </authorList>
    </citation>
    <scope>NUCLEOTIDE SEQUENCE [LARGE SCALE GENOMIC DNA]</scope>
    <source>
        <strain evidence="3">zg-886</strain>
        <strain evidence="1">Zg-886</strain>
    </source>
</reference>
<dbReference type="GO" id="GO:0003677">
    <property type="term" value="F:DNA binding"/>
    <property type="evidence" value="ECO:0007669"/>
    <property type="project" value="UniProtKB-KW"/>
</dbReference>
<dbReference type="EMBL" id="CP072829">
    <property type="protein sequence ID" value="QTU83834.1"/>
    <property type="molecule type" value="Genomic_DNA"/>
</dbReference>
<dbReference type="KEGG" id="ebz:J7S26_05480"/>
<name>A0A9E6MP69_9ACTN</name>
<keyword evidence="1" id="KW-0238">DNA-binding</keyword>
<dbReference type="EMBL" id="WPCR01000005">
    <property type="protein sequence ID" value="NHM13956.1"/>
    <property type="molecule type" value="Genomic_DNA"/>
</dbReference>
<evidence type="ECO:0000313" key="3">
    <source>
        <dbReference type="Proteomes" id="UP000636394"/>
    </source>
</evidence>
<dbReference type="AlphaFoldDB" id="A0A9E6MP69"/>
<organism evidence="2 4">
    <name type="scientific">Xiamenia xianingshaonis</name>
    <dbReference type="NCBI Taxonomy" id="2682776"/>
    <lineage>
        <taxon>Bacteria</taxon>
        <taxon>Bacillati</taxon>
        <taxon>Actinomycetota</taxon>
        <taxon>Coriobacteriia</taxon>
        <taxon>Eggerthellales</taxon>
        <taxon>Eggerthellaceae</taxon>
        <taxon>Xiamenia</taxon>
    </lineage>
</organism>
<keyword evidence="3" id="KW-1185">Reference proteome</keyword>
<dbReference type="Proteomes" id="UP000671910">
    <property type="component" value="Chromosome"/>
</dbReference>
<dbReference type="RefSeq" id="WP_166339105.1">
    <property type="nucleotide sequence ID" value="NZ_CP072829.1"/>
</dbReference>
<reference evidence="2" key="2">
    <citation type="submission" date="2021-04" db="EMBL/GenBank/DDBJ databases">
        <title>Novel species in family Eggerthellaceae.</title>
        <authorList>
            <person name="Zhang G."/>
        </authorList>
    </citation>
    <scope>NUCLEOTIDE SEQUENCE</scope>
    <source>
        <strain evidence="2">Zg-886</strain>
    </source>
</reference>
<proteinExistence type="predicted"/>
<evidence type="ECO:0000313" key="4">
    <source>
        <dbReference type="Proteomes" id="UP000671910"/>
    </source>
</evidence>
<protein>
    <submittedName>
        <fullName evidence="1">DNA-binding protein</fullName>
    </submittedName>
    <submittedName>
        <fullName evidence="2">Helix-turn-helix domain-containing protein</fullName>
    </submittedName>
</protein>
<evidence type="ECO:0000313" key="2">
    <source>
        <dbReference type="EMBL" id="QTU83834.1"/>
    </source>
</evidence>
<dbReference type="Proteomes" id="UP000636394">
    <property type="component" value="Unassembled WGS sequence"/>
</dbReference>
<gene>
    <name evidence="1" type="ORF">GMI68_04105</name>
    <name evidence="2" type="ORF">J7S26_05480</name>
</gene>
<accession>A0A9E6MP69</accession>
<sequence length="149" mass="16193">MLHVYEFEVFEDEGWMLAFPYDMDGGTQGKDFGEACEMAAGWLKDEMDHRAMHDLPFPDATFGNEPAHEGGKTVIVAVDSDKTAIPRMTAAAAADMLGVTPGRVSQMIAAGKLETFEDNGRIWVTRASVEARKAMAPKAGRPKKKAAMA</sequence>
<evidence type="ECO:0000313" key="1">
    <source>
        <dbReference type="EMBL" id="NHM13956.1"/>
    </source>
</evidence>